<dbReference type="InterPro" id="IPR013785">
    <property type="entry name" value="Aldolase_TIM"/>
</dbReference>
<evidence type="ECO:0000256" key="10">
    <source>
        <dbReference type="ARBA" id="ARBA00048363"/>
    </source>
</evidence>
<dbReference type="PANTHER" id="PTHR42880">
    <property type="entry name" value="HOMOCITRATE SYNTHASE"/>
    <property type="match status" value="1"/>
</dbReference>
<dbReference type="InterPro" id="IPR054691">
    <property type="entry name" value="LeuA/HCS_post-cat"/>
</dbReference>
<dbReference type="InterPro" id="IPR002034">
    <property type="entry name" value="AIPM/Hcit_synth_CS"/>
</dbReference>
<accession>A0ABN6ZV38</accession>
<dbReference type="Pfam" id="PF00682">
    <property type="entry name" value="HMGL-like"/>
    <property type="match status" value="1"/>
</dbReference>
<dbReference type="Proteomes" id="UP001341135">
    <property type="component" value="Chromosome"/>
</dbReference>
<keyword evidence="7 11" id="KW-0460">Magnesium</keyword>
<dbReference type="Gene3D" id="3.30.70.920">
    <property type="match status" value="1"/>
</dbReference>
<evidence type="ECO:0000256" key="8">
    <source>
        <dbReference type="ARBA" id="ARBA00023154"/>
    </source>
</evidence>
<dbReference type="InterPro" id="IPR019887">
    <property type="entry name" value="Tscrpt_reg_AsnC/Lrp_C"/>
</dbReference>
<dbReference type="EMBL" id="AP028907">
    <property type="protein sequence ID" value="BES82342.1"/>
    <property type="molecule type" value="Genomic_DNA"/>
</dbReference>
<evidence type="ECO:0000256" key="5">
    <source>
        <dbReference type="ARBA" id="ARBA00022679"/>
    </source>
</evidence>
<evidence type="ECO:0000313" key="14">
    <source>
        <dbReference type="Proteomes" id="UP001341135"/>
    </source>
</evidence>
<evidence type="ECO:0000256" key="1">
    <source>
        <dbReference type="ARBA" id="ARBA00004755"/>
    </source>
</evidence>
<evidence type="ECO:0000256" key="4">
    <source>
        <dbReference type="ARBA" id="ARBA00022605"/>
    </source>
</evidence>
<dbReference type="Gene3D" id="1.10.238.260">
    <property type="match status" value="1"/>
</dbReference>
<feature type="binding site" evidence="11">
    <location>
        <position position="35"/>
    </location>
    <ligand>
        <name>2-oxoglutarate</name>
        <dbReference type="ChEBI" id="CHEBI:16810"/>
    </ligand>
</feature>
<dbReference type="InterPro" id="IPR011008">
    <property type="entry name" value="Dimeric_a/b-barrel"/>
</dbReference>
<comment type="similarity">
    <text evidence="2 11">Belongs to the alpha-IPM synthase/homocitrate synthase family. Homocitrate synthase LYS20/LYS21 subfamily.</text>
</comment>
<feature type="domain" description="Pyruvate carboxyltransferase" evidence="12">
    <location>
        <begin position="27"/>
        <end position="283"/>
    </location>
</feature>
<dbReference type="CDD" id="cd07940">
    <property type="entry name" value="DRE_TIM_IPMS"/>
    <property type="match status" value="1"/>
</dbReference>
<evidence type="ECO:0000256" key="3">
    <source>
        <dbReference type="ARBA" id="ARBA00012974"/>
    </source>
</evidence>
<dbReference type="InterPro" id="IPR011872">
    <property type="entry name" value="Homocitrate_synth"/>
</dbReference>
<comment type="catalytic activity">
    <reaction evidence="10">
        <text>acetyl-CoA + 2-oxoglutarate + H2O = (2R)-homocitrate + CoA + H(+)</text>
        <dbReference type="Rhea" id="RHEA:12929"/>
        <dbReference type="ChEBI" id="CHEBI:15377"/>
        <dbReference type="ChEBI" id="CHEBI:15378"/>
        <dbReference type="ChEBI" id="CHEBI:16810"/>
        <dbReference type="ChEBI" id="CHEBI:57287"/>
        <dbReference type="ChEBI" id="CHEBI:57288"/>
        <dbReference type="ChEBI" id="CHEBI:58884"/>
        <dbReference type="EC" id="2.3.3.14"/>
    </reaction>
    <physiologicalReaction direction="left-to-right" evidence="10">
        <dbReference type="Rhea" id="RHEA:12930"/>
    </physiologicalReaction>
</comment>
<protein>
    <recommendedName>
        <fullName evidence="3 11">Homocitrate synthase</fullName>
        <shortName evidence="11">HCS</shortName>
        <ecNumber evidence="3 11">2.3.3.14</ecNumber>
    </recommendedName>
</protein>
<keyword evidence="9 11" id="KW-0464">Manganese</keyword>
<feature type="binding site" evidence="11">
    <location>
        <position position="100"/>
    </location>
    <ligand>
        <name>2-oxoglutarate</name>
        <dbReference type="ChEBI" id="CHEBI:16810"/>
    </ligand>
</feature>
<keyword evidence="4 11" id="KW-0028">Amino-acid biosynthesis</keyword>
<evidence type="ECO:0000256" key="9">
    <source>
        <dbReference type="ARBA" id="ARBA00023211"/>
    </source>
</evidence>
<feature type="binding site" evidence="11">
    <location>
        <position position="160"/>
    </location>
    <ligand>
        <name>2-oxoglutarate</name>
        <dbReference type="ChEBI" id="CHEBI:16810"/>
    </ligand>
</feature>
<proteinExistence type="inferred from homology"/>
<feature type="binding site" evidence="11">
    <location>
        <position position="194"/>
    </location>
    <ligand>
        <name>2-oxoglutarate</name>
        <dbReference type="ChEBI" id="CHEBI:16810"/>
    </ligand>
</feature>
<comment type="pathway">
    <text evidence="1 11">Amino-acid biosynthesis; L-lysine biosynthesis via AAA pathway; L-alpha-aminoadipate from 2-oxoglutarate: step 1/5.</text>
</comment>
<name>A0ABN6ZV38_9CREN</name>
<dbReference type="PROSITE" id="PS00815">
    <property type="entry name" value="AIPM_HOMOCIT_SYNTH_1"/>
    <property type="match status" value="1"/>
</dbReference>
<feature type="binding site" evidence="11">
    <location>
        <position position="36"/>
    </location>
    <ligand>
        <name>Mg(2+)</name>
        <dbReference type="ChEBI" id="CHEBI:18420"/>
    </ligand>
</feature>
<dbReference type="HAMAP" id="MF_02222">
    <property type="entry name" value="Homocitr_synth_fung_arch"/>
    <property type="match status" value="1"/>
</dbReference>
<dbReference type="Gene3D" id="3.20.20.70">
    <property type="entry name" value="Aldolase class I"/>
    <property type="match status" value="1"/>
</dbReference>
<keyword evidence="5 11" id="KW-0808">Transferase</keyword>
<dbReference type="PROSITE" id="PS50991">
    <property type="entry name" value="PYR_CT"/>
    <property type="match status" value="1"/>
</dbReference>
<evidence type="ECO:0000256" key="2">
    <source>
        <dbReference type="ARBA" id="ARBA00006361"/>
    </source>
</evidence>
<dbReference type="EC" id="2.3.3.14" evidence="3 11"/>
<evidence type="ECO:0000256" key="11">
    <source>
        <dbReference type="HAMAP-Rule" id="MF_02222"/>
    </source>
</evidence>
<reference evidence="13 14" key="1">
    <citation type="submission" date="2023-09" db="EMBL/GenBank/DDBJ databases">
        <title>Pyrofollis japonicus gen. nov. sp. nov., a novel member of the family Pyrodictiaceae isolated from the Iheya North hydrothermal field.</title>
        <authorList>
            <person name="Miyazaki U."/>
            <person name="Sanari M."/>
            <person name="Tame A."/>
            <person name="Kitajima M."/>
            <person name="Okamoto A."/>
            <person name="Sawayama S."/>
            <person name="Miyazaki J."/>
            <person name="Takai K."/>
            <person name="Nakagawa S."/>
        </authorList>
    </citation>
    <scope>NUCLEOTIDE SEQUENCE [LARGE SCALE GENOMIC DNA]</scope>
    <source>
        <strain evidence="13 14">AV2</strain>
    </source>
</reference>
<keyword evidence="8 11" id="KW-0457">Lysine biosynthesis</keyword>
<sequence length="497" mass="54794">MSEQNGCSNGIACLGGVGGPWPRRLRVGLLDSTLREGEQTPGVSFTVEQKLEIARLLDEAGVSMIEAGHPNVAPDVYEAVKRIIGLKREGVIRRAEIVAHSRAVKKDIEVAAELEPDRIAIFYGVSDIHLRYKHRVSREEALSIIGEVIEYARQYGVKVRFTAEDATRADYGFLLEAVRTAREAGADRVSIADTVGIATPYAIRRLFERLTSDEPGVEYDIHAHNDLGMAVANSLAAVEGGATIIHVTVNGLGERAGIAPLEQVAVALKRHYGVDVVDLRRVVRLSRLVERYSGIPVPPTAPVVGENAFVHKAGVHVAGVLANPETYEPYPPEWVGRSRDYTIDKYTGRRALQARLERLGVRVSDEELVEILKRVKQRASARWLRDEDLLEIAEEVTGRALRPRPPEEIEALVTVKCEANIYTTSVARRLSIIPGVEEVAEVTGENDILLRVRAKSPVELNQVVEAIRSTRGVRETYTMLVLRRIPMSGGNGGQRQQ</sequence>
<dbReference type="SUPFAM" id="SSF51569">
    <property type="entry name" value="Aldolase"/>
    <property type="match status" value="1"/>
</dbReference>
<evidence type="ECO:0000256" key="6">
    <source>
        <dbReference type="ARBA" id="ARBA00022723"/>
    </source>
</evidence>
<dbReference type="NCBIfam" id="TIGR02146">
    <property type="entry name" value="LysS_fung_arch"/>
    <property type="match status" value="1"/>
</dbReference>
<dbReference type="PANTHER" id="PTHR42880:SF1">
    <property type="entry name" value="ISOPROPYLMALATE_HOMOCITRATE_CITRAMALATE SYNTHASE FAMILY PROTEIN"/>
    <property type="match status" value="1"/>
</dbReference>
<dbReference type="Pfam" id="PF22617">
    <property type="entry name" value="HCS_D2"/>
    <property type="match status" value="1"/>
</dbReference>
<evidence type="ECO:0000313" key="13">
    <source>
        <dbReference type="EMBL" id="BES82342.1"/>
    </source>
</evidence>
<organism evidence="13 14">
    <name type="scientific">Pyrodictium abyssi</name>
    <dbReference type="NCBI Taxonomy" id="54256"/>
    <lineage>
        <taxon>Archaea</taxon>
        <taxon>Thermoproteota</taxon>
        <taxon>Thermoprotei</taxon>
        <taxon>Desulfurococcales</taxon>
        <taxon>Pyrodictiaceae</taxon>
        <taxon>Pyrodictium</taxon>
    </lineage>
</organism>
<dbReference type="InterPro" id="IPR000891">
    <property type="entry name" value="PYR_CT"/>
</dbReference>
<keyword evidence="6 11" id="KW-0479">Metal-binding</keyword>
<feature type="binding site" evidence="11">
    <location>
        <position position="222"/>
    </location>
    <ligand>
        <name>Mg(2+)</name>
        <dbReference type="ChEBI" id="CHEBI:18420"/>
    </ligand>
</feature>
<feature type="active site" description="Proton acceptor" evidence="11">
    <location>
        <position position="316"/>
    </location>
</feature>
<keyword evidence="14" id="KW-1185">Reference proteome</keyword>
<gene>
    <name evidence="13" type="primary">lysS_2</name>
    <name evidence="13" type="ORF">PABY_19090</name>
</gene>
<feature type="binding site" evidence="11">
    <location>
        <position position="224"/>
    </location>
    <ligand>
        <name>Mg(2+)</name>
        <dbReference type="ChEBI" id="CHEBI:18420"/>
    </ligand>
</feature>
<comment type="function">
    <text evidence="11">Catalyzes the aldol-type condensation of 2-oxoglutarate with acetyl-CoA to yield homocitrate. Carries out the first step of the alpha-aminoadipate (AAA) lysine biosynthesis pathway.</text>
</comment>
<evidence type="ECO:0000259" key="12">
    <source>
        <dbReference type="PROSITE" id="PS50991"/>
    </source>
</evidence>
<evidence type="ECO:0000256" key="7">
    <source>
        <dbReference type="ARBA" id="ARBA00022842"/>
    </source>
</evidence>
<comment type="cofactor">
    <cofactor evidence="11">
        <name>Mg(2+)</name>
        <dbReference type="ChEBI" id="CHEBI:18420"/>
    </cofactor>
    <cofactor evidence="11">
        <name>Mn(2+)</name>
        <dbReference type="ChEBI" id="CHEBI:29035"/>
    </cofactor>
</comment>
<dbReference type="NCBIfam" id="NF002085">
    <property type="entry name" value="PRK00915.1-2"/>
    <property type="match status" value="1"/>
</dbReference>
<dbReference type="Pfam" id="PF01037">
    <property type="entry name" value="AsnC_trans_reg"/>
    <property type="match status" value="1"/>
</dbReference>
<dbReference type="SUPFAM" id="SSF54909">
    <property type="entry name" value="Dimeric alpha+beta barrel"/>
    <property type="match status" value="1"/>
</dbReference>